<keyword evidence="5" id="KW-1185">Reference proteome</keyword>
<evidence type="ECO:0000256" key="2">
    <source>
        <dbReference type="ARBA" id="ARBA00022723"/>
    </source>
</evidence>
<evidence type="ECO:0000313" key="4">
    <source>
        <dbReference type="EMBL" id="MPR35378.1"/>
    </source>
</evidence>
<comment type="similarity">
    <text evidence="1">Belongs to the DinB family.</text>
</comment>
<gene>
    <name evidence="4" type="ORF">GBK04_18980</name>
</gene>
<dbReference type="RefSeq" id="WP_152762379.1">
    <property type="nucleotide sequence ID" value="NZ_WHLY01000002.1"/>
</dbReference>
<comment type="caution">
    <text evidence="4">The sequence shown here is derived from an EMBL/GenBank/DDBJ whole genome shotgun (WGS) entry which is preliminary data.</text>
</comment>
<organism evidence="4 5">
    <name type="scientific">Salmonirosea aquatica</name>
    <dbReference type="NCBI Taxonomy" id="2654236"/>
    <lineage>
        <taxon>Bacteria</taxon>
        <taxon>Pseudomonadati</taxon>
        <taxon>Bacteroidota</taxon>
        <taxon>Cytophagia</taxon>
        <taxon>Cytophagales</taxon>
        <taxon>Spirosomataceae</taxon>
        <taxon>Salmonirosea</taxon>
    </lineage>
</organism>
<evidence type="ECO:0000313" key="5">
    <source>
        <dbReference type="Proteomes" id="UP000479293"/>
    </source>
</evidence>
<protein>
    <submittedName>
        <fullName evidence="4">Damage-inducible protein DinB</fullName>
    </submittedName>
</protein>
<name>A0A7C9BE96_9BACT</name>
<keyword evidence="2 3" id="KW-0479">Metal-binding</keyword>
<dbReference type="PANTHER" id="PTHR37302:SF3">
    <property type="entry name" value="DAMAGE-INDUCIBLE PROTEIN DINB"/>
    <property type="match status" value="1"/>
</dbReference>
<dbReference type="AlphaFoldDB" id="A0A7C9BE96"/>
<sequence>MKEYLLELARYNVWANAKLSAWLSQISVEQWKREFGGSFKSLEATALHIVSAEKIWFERLEGKPQPFLSLTFQGDRDEVLAIWKSASANLERYLVDSSEESLREKFTYRNLKGNEFTDERSKVLAHVFNHSTYHRGQLVNYLREVGFTAIESTDLINFYRLNE</sequence>
<dbReference type="Gene3D" id="1.20.120.450">
    <property type="entry name" value="dinb family like domain"/>
    <property type="match status" value="1"/>
</dbReference>
<dbReference type="SUPFAM" id="SSF109854">
    <property type="entry name" value="DinB/YfiT-like putative metalloenzymes"/>
    <property type="match status" value="1"/>
</dbReference>
<evidence type="ECO:0000256" key="1">
    <source>
        <dbReference type="ARBA" id="ARBA00008635"/>
    </source>
</evidence>
<dbReference type="PANTHER" id="PTHR37302">
    <property type="entry name" value="SLR1116 PROTEIN"/>
    <property type="match status" value="1"/>
</dbReference>
<feature type="binding site" evidence="3">
    <location>
        <position position="48"/>
    </location>
    <ligand>
        <name>a divalent metal cation</name>
        <dbReference type="ChEBI" id="CHEBI:60240"/>
    </ligand>
</feature>
<dbReference type="EMBL" id="WHLY01000002">
    <property type="protein sequence ID" value="MPR35378.1"/>
    <property type="molecule type" value="Genomic_DNA"/>
</dbReference>
<proteinExistence type="inferred from homology"/>
<dbReference type="InterPro" id="IPR007837">
    <property type="entry name" value="DinB"/>
</dbReference>
<accession>A0A7C9BE96</accession>
<feature type="binding site" evidence="3">
    <location>
        <position position="130"/>
    </location>
    <ligand>
        <name>a divalent metal cation</name>
        <dbReference type="ChEBI" id="CHEBI:60240"/>
    </ligand>
</feature>
<feature type="binding site" evidence="3">
    <location>
        <position position="134"/>
    </location>
    <ligand>
        <name>a divalent metal cation</name>
        <dbReference type="ChEBI" id="CHEBI:60240"/>
    </ligand>
</feature>
<reference evidence="4 5" key="1">
    <citation type="submission" date="2019-10" db="EMBL/GenBank/DDBJ databases">
        <title>Draft Genome Sequence of Cytophagaceae sp. SJW1-29.</title>
        <authorList>
            <person name="Choi A."/>
        </authorList>
    </citation>
    <scope>NUCLEOTIDE SEQUENCE [LARGE SCALE GENOMIC DNA]</scope>
    <source>
        <strain evidence="4 5">SJW1-29</strain>
    </source>
</reference>
<dbReference type="Pfam" id="PF05163">
    <property type="entry name" value="DinB"/>
    <property type="match status" value="1"/>
</dbReference>
<dbReference type="InterPro" id="IPR034660">
    <property type="entry name" value="DinB/YfiT-like"/>
</dbReference>
<dbReference type="Proteomes" id="UP000479293">
    <property type="component" value="Unassembled WGS sequence"/>
</dbReference>
<evidence type="ECO:0000256" key="3">
    <source>
        <dbReference type="PIRSR" id="PIRSR607837-1"/>
    </source>
</evidence>
<dbReference type="GO" id="GO:0046872">
    <property type="term" value="F:metal ion binding"/>
    <property type="evidence" value="ECO:0007669"/>
    <property type="project" value="UniProtKB-KW"/>
</dbReference>